<dbReference type="HOGENOM" id="CLU_976060_0_0_9"/>
<accession>F8FQB5</accession>
<proteinExistence type="predicted"/>
<dbReference type="EMBL" id="CP002869">
    <property type="protein sequence ID" value="AEI40335.1"/>
    <property type="molecule type" value="Genomic_DNA"/>
</dbReference>
<dbReference type="InterPro" id="IPR036237">
    <property type="entry name" value="Xyl_isomerase-like_sf"/>
</dbReference>
<sequence>MEPKITMLNSMGGGDFTAAMDQFVRWGLDVVDLKDGIYGKSIGDLTEEETDTAAQALQERNLSVYCFSTGLFYEDIEYGEQHFRDRHLGMLDNILRSAQKLRPLMIRLLAAQTAQRDHIVNSTDYIRECAPWVFEVYREAIDRIHDAGFQVTIENEAHACIWASPQEVVSFYQELDRSGRVHFTWDVQNLWQMGTFPSLSVYNELRPLIGFLHLKGGQVQGASSELVWKSALEDASWPVEQITRQAIADGVSPVICLNPSHGQPKAGYDYNNLTERDLLYLRSIIWKEVSS</sequence>
<dbReference type="RefSeq" id="WP_013915497.1">
    <property type="nucleotide sequence ID" value="NC_015690.1"/>
</dbReference>
<dbReference type="Pfam" id="PF01261">
    <property type="entry name" value="AP_endonuc_2"/>
    <property type="match status" value="1"/>
</dbReference>
<dbReference type="PANTHER" id="PTHR12110:SF21">
    <property type="entry name" value="XYLOSE ISOMERASE-LIKE TIM BARREL DOMAIN-CONTAINING PROTEIN"/>
    <property type="match status" value="1"/>
</dbReference>
<evidence type="ECO:0000259" key="1">
    <source>
        <dbReference type="Pfam" id="PF01261"/>
    </source>
</evidence>
<keyword evidence="2" id="KW-0413">Isomerase</keyword>
<evidence type="ECO:0000313" key="3">
    <source>
        <dbReference type="Proteomes" id="UP000006620"/>
    </source>
</evidence>
<evidence type="ECO:0000313" key="2">
    <source>
        <dbReference type="EMBL" id="AEI40335.1"/>
    </source>
</evidence>
<dbReference type="PANTHER" id="PTHR12110">
    <property type="entry name" value="HYDROXYPYRUVATE ISOMERASE"/>
    <property type="match status" value="1"/>
</dbReference>
<organism evidence="2 3">
    <name type="scientific">Paenibacillus mucilaginosus (strain KNP414)</name>
    <dbReference type="NCBI Taxonomy" id="1036673"/>
    <lineage>
        <taxon>Bacteria</taxon>
        <taxon>Bacillati</taxon>
        <taxon>Bacillota</taxon>
        <taxon>Bacilli</taxon>
        <taxon>Bacillales</taxon>
        <taxon>Paenibacillaceae</taxon>
        <taxon>Paenibacillus</taxon>
    </lineage>
</organism>
<dbReference type="PATRIC" id="fig|1036673.3.peg.1577"/>
<name>F8FQB5_PAEMK</name>
<dbReference type="GO" id="GO:0016853">
    <property type="term" value="F:isomerase activity"/>
    <property type="evidence" value="ECO:0007669"/>
    <property type="project" value="UniProtKB-KW"/>
</dbReference>
<dbReference type="InterPro" id="IPR013022">
    <property type="entry name" value="Xyl_isomerase-like_TIM-brl"/>
</dbReference>
<dbReference type="SUPFAM" id="SSF51658">
    <property type="entry name" value="Xylose isomerase-like"/>
    <property type="match status" value="1"/>
</dbReference>
<feature type="domain" description="Xylose isomerase-like TIM barrel" evidence="1">
    <location>
        <begin position="25"/>
        <end position="220"/>
    </location>
</feature>
<gene>
    <name evidence="2" type="ordered locus">KNP414_01773</name>
</gene>
<dbReference type="KEGG" id="pms:KNP414_01773"/>
<dbReference type="Proteomes" id="UP000006620">
    <property type="component" value="Chromosome"/>
</dbReference>
<protein>
    <submittedName>
        <fullName evidence="2">Xylose isomerase-like TIM barrel</fullName>
    </submittedName>
</protein>
<dbReference type="AlphaFoldDB" id="F8FQB5"/>
<reference evidence="2 3" key="2">
    <citation type="journal article" date="2013" name="Genome Announc.">
        <title>Genome Sequence of Growth-Improving Paenibacillus mucilaginosus Strain KNP414.</title>
        <authorList>
            <person name="Lu J.J."/>
            <person name="Wang J.F."/>
            <person name="Hu X.F."/>
        </authorList>
    </citation>
    <scope>NUCLEOTIDE SEQUENCE [LARGE SCALE GENOMIC DNA]</scope>
    <source>
        <strain evidence="2 3">KNP414</strain>
    </source>
</reference>
<dbReference type="InterPro" id="IPR050312">
    <property type="entry name" value="IolE/XylAMocC-like"/>
</dbReference>
<dbReference type="Gene3D" id="3.20.20.150">
    <property type="entry name" value="Divalent-metal-dependent TIM barrel enzymes"/>
    <property type="match status" value="1"/>
</dbReference>
<reference evidence="3" key="1">
    <citation type="submission" date="2011-06" db="EMBL/GenBank/DDBJ databases">
        <title>Complete genome sequence of Paenibacillus mucilaginosus KNP414.</title>
        <authorList>
            <person name="Wang J."/>
            <person name="Hu S."/>
            <person name="Hu X."/>
            <person name="Zhang B."/>
            <person name="Dong D."/>
            <person name="Zhang S."/>
            <person name="Zhao K."/>
            <person name="Wu D."/>
        </authorList>
    </citation>
    <scope>NUCLEOTIDE SEQUENCE [LARGE SCALE GENOMIC DNA]</scope>
    <source>
        <strain evidence="3">KNP414</strain>
    </source>
</reference>